<dbReference type="EMBL" id="MSZU01000114">
    <property type="protein sequence ID" value="OMP82054.1"/>
    <property type="molecule type" value="Genomic_DNA"/>
</dbReference>
<dbReference type="PANTHER" id="PTHR36986">
    <property type="entry name" value="UPF0643 PROTEIN PB2B2.08"/>
    <property type="match status" value="1"/>
</dbReference>
<feature type="compositionally biased region" description="Basic and acidic residues" evidence="1">
    <location>
        <begin position="7"/>
        <end position="22"/>
    </location>
</feature>
<dbReference type="SUPFAM" id="SSF54909">
    <property type="entry name" value="Dimeric alpha+beta barrel"/>
    <property type="match status" value="1"/>
</dbReference>
<evidence type="ECO:0000313" key="2">
    <source>
        <dbReference type="EMBL" id="OMP82054.1"/>
    </source>
</evidence>
<proteinExistence type="predicted"/>
<sequence length="247" mass="27457">MSAAAVAERRPSTLSTDLEHLQQQKQPQQQPAAPSPPPLDRLRLTHALNNPATALPDAAVPALTLGHIYSSPYPSPTHTLDLSRLPTPSSLFAQALQSLVPLDADYATAPYESAFDYTALFAELRRLVKDAGFAWPETSFYVVAFRSVLKDGIDKERLGLLDEKSHEEAVESGGLLKYWFGVPDGERRNLATCFWHSREDAAAGGKGPWHKKARGAAVTMYESIRFETRRLTVEEGVEGWKWEDWKN</sequence>
<dbReference type="InterPro" id="IPR011008">
    <property type="entry name" value="Dimeric_a/b-barrel"/>
</dbReference>
<dbReference type="PANTHER" id="PTHR36986:SF1">
    <property type="entry name" value="UPF0643 PROTEIN PB2B2.08"/>
    <property type="match status" value="1"/>
</dbReference>
<protein>
    <submittedName>
        <fullName evidence="2">UPF0643 protein</fullName>
    </submittedName>
</protein>
<accession>A0A1S8B3R7</accession>
<evidence type="ECO:0000256" key="1">
    <source>
        <dbReference type="SAM" id="MobiDB-lite"/>
    </source>
</evidence>
<name>A0A1S8B3R7_9PEZI</name>
<dbReference type="AlphaFoldDB" id="A0A1S8B3R7"/>
<evidence type="ECO:0000313" key="3">
    <source>
        <dbReference type="Proteomes" id="UP000190776"/>
    </source>
</evidence>
<feature type="compositionally biased region" description="Low complexity" evidence="1">
    <location>
        <begin position="23"/>
        <end position="32"/>
    </location>
</feature>
<dbReference type="OrthoDB" id="2140489at2759"/>
<gene>
    <name evidence="2" type="ORF">BK809_0006363</name>
</gene>
<organism evidence="2 3">
    <name type="scientific">Diplodia seriata</name>
    <dbReference type="NCBI Taxonomy" id="420778"/>
    <lineage>
        <taxon>Eukaryota</taxon>
        <taxon>Fungi</taxon>
        <taxon>Dikarya</taxon>
        <taxon>Ascomycota</taxon>
        <taxon>Pezizomycotina</taxon>
        <taxon>Dothideomycetes</taxon>
        <taxon>Dothideomycetes incertae sedis</taxon>
        <taxon>Botryosphaeriales</taxon>
        <taxon>Botryosphaeriaceae</taxon>
        <taxon>Diplodia</taxon>
    </lineage>
</organism>
<comment type="caution">
    <text evidence="2">The sequence shown here is derived from an EMBL/GenBank/DDBJ whole genome shotgun (WGS) entry which is preliminary data.</text>
</comment>
<feature type="region of interest" description="Disordered" evidence="1">
    <location>
        <begin position="1"/>
        <end position="43"/>
    </location>
</feature>
<dbReference type="Proteomes" id="UP000190776">
    <property type="component" value="Unassembled WGS sequence"/>
</dbReference>
<reference evidence="2 3" key="1">
    <citation type="submission" date="2017-01" db="EMBL/GenBank/DDBJ databases">
        <title>Draft genome sequence of Diplodia seriata F98.1, a fungal species involved in grapevine trunk diseases.</title>
        <authorList>
            <person name="Robert-Siegwald G."/>
            <person name="Vallet J."/>
            <person name="Abou-Mansour E."/>
            <person name="Xu J."/>
            <person name="Rey P."/>
            <person name="Bertsch C."/>
            <person name="Rego C."/>
            <person name="Larignon P."/>
            <person name="Fontaine F."/>
            <person name="Lebrun M.-H."/>
        </authorList>
    </citation>
    <scope>NUCLEOTIDE SEQUENCE [LARGE SCALE GENOMIC DNA]</scope>
    <source>
        <strain evidence="2 3">F98.1</strain>
    </source>
</reference>